<keyword evidence="2" id="KW-1185">Reference proteome</keyword>
<reference evidence="1" key="1">
    <citation type="submission" date="2022-04" db="EMBL/GenBank/DDBJ databases">
        <title>A functionally conserved STORR gene fusion in Papaver species that diverged 16.8 million years ago.</title>
        <authorList>
            <person name="Catania T."/>
        </authorList>
    </citation>
    <scope>NUCLEOTIDE SEQUENCE</scope>
    <source>
        <strain evidence="1">S-188037</strain>
    </source>
</reference>
<evidence type="ECO:0000313" key="2">
    <source>
        <dbReference type="Proteomes" id="UP001202328"/>
    </source>
</evidence>
<dbReference type="AlphaFoldDB" id="A0AAD4SLD4"/>
<evidence type="ECO:0000313" key="1">
    <source>
        <dbReference type="EMBL" id="KAI3913095.1"/>
    </source>
</evidence>
<protein>
    <submittedName>
        <fullName evidence="1">Uncharacterized protein</fullName>
    </submittedName>
</protein>
<dbReference type="EMBL" id="JAJJMB010009541">
    <property type="protein sequence ID" value="KAI3913095.1"/>
    <property type="molecule type" value="Genomic_DNA"/>
</dbReference>
<dbReference type="Proteomes" id="UP001202328">
    <property type="component" value="Unassembled WGS sequence"/>
</dbReference>
<comment type="caution">
    <text evidence="1">The sequence shown here is derived from an EMBL/GenBank/DDBJ whole genome shotgun (WGS) entry which is preliminary data.</text>
</comment>
<organism evidence="1 2">
    <name type="scientific">Papaver atlanticum</name>
    <dbReference type="NCBI Taxonomy" id="357466"/>
    <lineage>
        <taxon>Eukaryota</taxon>
        <taxon>Viridiplantae</taxon>
        <taxon>Streptophyta</taxon>
        <taxon>Embryophyta</taxon>
        <taxon>Tracheophyta</taxon>
        <taxon>Spermatophyta</taxon>
        <taxon>Magnoliopsida</taxon>
        <taxon>Ranunculales</taxon>
        <taxon>Papaveraceae</taxon>
        <taxon>Papaveroideae</taxon>
        <taxon>Papaver</taxon>
    </lineage>
</organism>
<proteinExistence type="predicted"/>
<sequence>MNNTIKTIDTSIPSAEKEIFQIWNKKSHRFHLDIIDFEPRLYLFKLVFLEFTHYSKWCCCCCNFAAVRS</sequence>
<feature type="non-terminal residue" evidence="1">
    <location>
        <position position="1"/>
    </location>
</feature>
<accession>A0AAD4SLD4</accession>
<gene>
    <name evidence="1" type="ORF">MKW98_007111</name>
</gene>
<name>A0AAD4SLD4_9MAGN</name>